<dbReference type="InterPro" id="IPR043171">
    <property type="entry name" value="Ap4A_phos1/2-like"/>
</dbReference>
<accession>A0AAD9CVH9</accession>
<dbReference type="Pfam" id="PF19327">
    <property type="entry name" value="Ap4A_phos_N"/>
    <property type="match status" value="1"/>
</dbReference>
<evidence type="ECO:0000259" key="3">
    <source>
        <dbReference type="Pfam" id="PF19327"/>
    </source>
</evidence>
<dbReference type="Proteomes" id="UP001182556">
    <property type="component" value="Unassembled WGS sequence"/>
</dbReference>
<keyword evidence="4" id="KW-0808">Transferase</keyword>
<protein>
    <submittedName>
        <fullName evidence="4">ATP adenylyltransferase-domain-containing protein</fullName>
    </submittedName>
</protein>
<reference evidence="4" key="1">
    <citation type="submission" date="2023-02" db="EMBL/GenBank/DDBJ databases">
        <title>Identification and recombinant expression of a fungal hydrolase from Papiliotrema laurentii that hydrolyzes apple cutin and clears colloidal polyester polyurethane.</title>
        <authorList>
            <consortium name="DOE Joint Genome Institute"/>
            <person name="Roman V.A."/>
            <person name="Bojanowski C."/>
            <person name="Crable B.R."/>
            <person name="Wagner D.N."/>
            <person name="Hung C.S."/>
            <person name="Nadeau L.J."/>
            <person name="Schratz L."/>
            <person name="Haridas S."/>
            <person name="Pangilinan J."/>
            <person name="Lipzen A."/>
            <person name="Na H."/>
            <person name="Yan M."/>
            <person name="Ng V."/>
            <person name="Grigoriev I.V."/>
            <person name="Spatafora J.W."/>
            <person name="Barlow D."/>
            <person name="Biffinger J."/>
            <person name="Kelley-Loughnane N."/>
            <person name="Varaljay V.A."/>
            <person name="Crookes-Goodson W.J."/>
        </authorList>
    </citation>
    <scope>NUCLEOTIDE SEQUENCE</scope>
    <source>
        <strain evidence="4">5307AH</strain>
    </source>
</reference>
<feature type="domain" description="Ap4A phosphorylase 1/2 N-terminal" evidence="3">
    <location>
        <begin position="114"/>
        <end position="229"/>
    </location>
</feature>
<dbReference type="GO" id="GO:0003877">
    <property type="term" value="F:ATP:ADP adenylyltransferase activity"/>
    <property type="evidence" value="ECO:0007669"/>
    <property type="project" value="InterPro"/>
</dbReference>
<dbReference type="AlphaFoldDB" id="A0AAD9CVH9"/>
<feature type="region of interest" description="Disordered" evidence="1">
    <location>
        <begin position="97"/>
        <end position="131"/>
    </location>
</feature>
<name>A0AAD9CVH9_PAPLA</name>
<feature type="compositionally biased region" description="Basic and acidic residues" evidence="1">
    <location>
        <begin position="106"/>
        <end position="116"/>
    </location>
</feature>
<dbReference type="Pfam" id="PF09830">
    <property type="entry name" value="ATP_transf"/>
    <property type="match status" value="1"/>
</dbReference>
<dbReference type="GO" id="GO:0009117">
    <property type="term" value="P:nucleotide metabolic process"/>
    <property type="evidence" value="ECO:0007669"/>
    <property type="project" value="InterPro"/>
</dbReference>
<dbReference type="PANTHER" id="PTHR38420">
    <property type="entry name" value="AP-4-A PHOSPHORYLASE II"/>
    <property type="match status" value="1"/>
</dbReference>
<dbReference type="GO" id="GO:0005524">
    <property type="term" value="F:ATP binding"/>
    <property type="evidence" value="ECO:0007669"/>
    <property type="project" value="InterPro"/>
</dbReference>
<dbReference type="InterPro" id="IPR045759">
    <property type="entry name" value="Ap4A_phos1/2_N"/>
</dbReference>
<evidence type="ECO:0000259" key="2">
    <source>
        <dbReference type="Pfam" id="PF09830"/>
    </source>
</evidence>
<evidence type="ECO:0000256" key="1">
    <source>
        <dbReference type="SAM" id="MobiDB-lite"/>
    </source>
</evidence>
<dbReference type="Gene3D" id="3.30.428.70">
    <property type="match status" value="1"/>
</dbReference>
<organism evidence="4 5">
    <name type="scientific">Papiliotrema laurentii</name>
    <name type="common">Cryptococcus laurentii</name>
    <dbReference type="NCBI Taxonomy" id="5418"/>
    <lineage>
        <taxon>Eukaryota</taxon>
        <taxon>Fungi</taxon>
        <taxon>Dikarya</taxon>
        <taxon>Basidiomycota</taxon>
        <taxon>Agaricomycotina</taxon>
        <taxon>Tremellomycetes</taxon>
        <taxon>Tremellales</taxon>
        <taxon>Rhynchogastremaceae</taxon>
        <taxon>Papiliotrema</taxon>
    </lineage>
</organism>
<feature type="domain" description="ATP adenylyltransferase C-terminal" evidence="2">
    <location>
        <begin position="254"/>
        <end position="381"/>
    </location>
</feature>
<gene>
    <name evidence="4" type="ORF">DB88DRAFT_500254</name>
</gene>
<dbReference type="InterPro" id="IPR036265">
    <property type="entry name" value="HIT-like_sf"/>
</dbReference>
<dbReference type="EMBL" id="JAODAN010000011">
    <property type="protein sequence ID" value="KAK1921285.1"/>
    <property type="molecule type" value="Genomic_DNA"/>
</dbReference>
<evidence type="ECO:0000313" key="4">
    <source>
        <dbReference type="EMBL" id="KAK1921285.1"/>
    </source>
</evidence>
<keyword evidence="4" id="KW-0548">Nucleotidyltransferase</keyword>
<evidence type="ECO:0000313" key="5">
    <source>
        <dbReference type="Proteomes" id="UP001182556"/>
    </source>
</evidence>
<keyword evidence="5" id="KW-1185">Reference proteome</keyword>
<dbReference type="SUPFAM" id="SSF54197">
    <property type="entry name" value="HIT-like"/>
    <property type="match status" value="1"/>
</dbReference>
<sequence length="402" mass="44637">MPRFPFSSPLTISFRLSHTIVPSRPRRTMSHVYPTNPQSPTDLLTALPTKFEEARQSGQLFFFPSQAKDIYSKGKRFNLRCCPALLDKAQAKVEALAAARSSDNSPDPKRQKRETEPGTVDKQNSAEPFKPPYVPELFLGCLEGLEDEGGMSILLNKYAVLPEHMLLCPQEYEPQSLPPTPHQLALAYLILVAAARHPVRPRRLLAFYNGGEGAGASQKWRHLQFIEIPGRAPVEEWTDNVHFERQDEPIIHPEMPHLHIVHPLGNLKSIPYPPSPEQSSQLIDELSPVLMKSLDIALDAVRRGNGNKNGGWNLLMTLDHLHLIPRSKPSYPVPAPHEPIELNSLGYAGMMLVRSEEEEKLLLDSVGDAGLMSVLETCGVPRAWGEQAVQALTAHIGGSEAL</sequence>
<proteinExistence type="predicted"/>
<dbReference type="InterPro" id="IPR019200">
    <property type="entry name" value="ATP_adenylylTrfase_C"/>
</dbReference>
<dbReference type="PANTHER" id="PTHR38420:SF1">
    <property type="entry name" value="PUTATIVE (AFU_ORTHOLOGUE AFUA_5G14690)-RELATED"/>
    <property type="match status" value="1"/>
</dbReference>
<comment type="caution">
    <text evidence="4">The sequence shown here is derived from an EMBL/GenBank/DDBJ whole genome shotgun (WGS) entry which is preliminary data.</text>
</comment>
<dbReference type="InterPro" id="IPR009163">
    <property type="entry name" value="Ap4A_phos1/2"/>
</dbReference>